<dbReference type="RefSeq" id="XP_009517625.1">
    <property type="nucleotide sequence ID" value="XM_009519330.1"/>
</dbReference>
<dbReference type="EMBL" id="JH159151">
    <property type="protein sequence ID" value="EGZ30350.1"/>
    <property type="molecule type" value="Genomic_DNA"/>
</dbReference>
<evidence type="ECO:0000313" key="3">
    <source>
        <dbReference type="EMBL" id="EGZ30350.1"/>
    </source>
</evidence>
<name>G4YLH6_PHYSP</name>
<protein>
    <submittedName>
        <fullName evidence="3">Uncharacterized protein</fullName>
    </submittedName>
</protein>
<evidence type="ECO:0000313" key="4">
    <source>
        <dbReference type="Proteomes" id="UP000002640"/>
    </source>
</evidence>
<evidence type="ECO:0000256" key="2">
    <source>
        <dbReference type="SAM" id="MobiDB-lite"/>
    </source>
</evidence>
<dbReference type="AlphaFoldDB" id="G4YLH6"/>
<reference evidence="3 4" key="1">
    <citation type="journal article" date="2006" name="Science">
        <title>Phytophthora genome sequences uncover evolutionary origins and mechanisms of pathogenesis.</title>
        <authorList>
            <person name="Tyler B.M."/>
            <person name="Tripathy S."/>
            <person name="Zhang X."/>
            <person name="Dehal P."/>
            <person name="Jiang R.H."/>
            <person name="Aerts A."/>
            <person name="Arredondo F.D."/>
            <person name="Baxter L."/>
            <person name="Bensasson D."/>
            <person name="Beynon J.L."/>
            <person name="Chapman J."/>
            <person name="Damasceno C.M."/>
            <person name="Dorrance A.E."/>
            <person name="Dou D."/>
            <person name="Dickerman A.W."/>
            <person name="Dubchak I.L."/>
            <person name="Garbelotto M."/>
            <person name="Gijzen M."/>
            <person name="Gordon S.G."/>
            <person name="Govers F."/>
            <person name="Grunwald N.J."/>
            <person name="Huang W."/>
            <person name="Ivors K.L."/>
            <person name="Jones R.W."/>
            <person name="Kamoun S."/>
            <person name="Krampis K."/>
            <person name="Lamour K.H."/>
            <person name="Lee M.K."/>
            <person name="McDonald W.H."/>
            <person name="Medina M."/>
            <person name="Meijer H.J."/>
            <person name="Nordberg E.K."/>
            <person name="Maclean D.J."/>
            <person name="Ospina-Giraldo M.D."/>
            <person name="Morris P.F."/>
            <person name="Phuntumart V."/>
            <person name="Putnam N.H."/>
            <person name="Rash S."/>
            <person name="Rose J.K."/>
            <person name="Sakihama Y."/>
            <person name="Salamov A.A."/>
            <person name="Savidor A."/>
            <person name="Scheuring C.F."/>
            <person name="Smith B.M."/>
            <person name="Sobral B.W."/>
            <person name="Terry A."/>
            <person name="Torto-Alalibo T.A."/>
            <person name="Win J."/>
            <person name="Xu Z."/>
            <person name="Zhang H."/>
            <person name="Grigoriev I.V."/>
            <person name="Rokhsar D.S."/>
            <person name="Boore J.L."/>
        </authorList>
    </citation>
    <scope>NUCLEOTIDE SEQUENCE [LARGE SCALE GENOMIC DNA]</scope>
    <source>
        <strain evidence="3 4">P6497</strain>
    </source>
</reference>
<feature type="region of interest" description="Disordered" evidence="2">
    <location>
        <begin position="242"/>
        <end position="316"/>
    </location>
</feature>
<feature type="compositionally biased region" description="Basic and acidic residues" evidence="2">
    <location>
        <begin position="268"/>
        <end position="283"/>
    </location>
</feature>
<dbReference type="InParanoid" id="G4YLH6"/>
<organism evidence="3 4">
    <name type="scientific">Phytophthora sojae (strain P6497)</name>
    <name type="common">Soybean stem and root rot agent</name>
    <name type="synonym">Phytophthora megasperma f. sp. glycines</name>
    <dbReference type="NCBI Taxonomy" id="1094619"/>
    <lineage>
        <taxon>Eukaryota</taxon>
        <taxon>Sar</taxon>
        <taxon>Stramenopiles</taxon>
        <taxon>Oomycota</taxon>
        <taxon>Peronosporomycetes</taxon>
        <taxon>Peronosporales</taxon>
        <taxon>Peronosporaceae</taxon>
        <taxon>Phytophthora</taxon>
    </lineage>
</organism>
<gene>
    <name evidence="3" type="ORF">PHYSODRAFT_323748</name>
</gene>
<evidence type="ECO:0000256" key="1">
    <source>
        <dbReference type="SAM" id="Coils"/>
    </source>
</evidence>
<dbReference type="Proteomes" id="UP000002640">
    <property type="component" value="Unassembled WGS sequence"/>
</dbReference>
<proteinExistence type="predicted"/>
<accession>G4YLH6</accession>
<feature type="coiled-coil region" evidence="1">
    <location>
        <begin position="358"/>
        <end position="438"/>
    </location>
</feature>
<keyword evidence="1" id="KW-0175">Coiled coil</keyword>
<sequence>MEVVDAVGTLCAATSGADDVVSSTYNGAEAEGAVETANGALDEAWSVPEPAYAAEKRWMAAEAQHLLFGKIGRLWDEAVRDIWVMGTRSKSEMNSVNPAVIRDGCEKARWISPPNPCPADLYQSRMLTRINQADFKCVMAAMDLDHQLSDTSRATKEAEPEEQASERGRAEPEPEPGFYCDHGTFTQVDELGEDRRSERSDVESKPGLEYDVQNLCSSREAERSVADLSGVVGVQLKCRIADTSSGSQRPPAAPRDDARRRGAAALAKTKDIGRIFKGARAEQRPYQPEHPAQIPLPGSPDSKRPAQKQAETRQVQSTGFRFTHRLSASLGRRLRVPSVERDYRRALQQSEATAWARLDAEQNQRRALEARLSAALAENQVEQARLQDEYQKLQATNVRMSEALQQAKTEQQKQLEALEKLAQRRAAEEAEKRNCSQLLRFRPLGQLGLLQFASA</sequence>
<dbReference type="KEGG" id="psoj:PHYSODRAFT_323748"/>
<dbReference type="GeneID" id="20645010"/>
<feature type="compositionally biased region" description="Basic and acidic residues" evidence="2">
    <location>
        <begin position="149"/>
        <end position="172"/>
    </location>
</feature>
<dbReference type="SMR" id="G4YLH6"/>
<feature type="region of interest" description="Disordered" evidence="2">
    <location>
        <begin position="149"/>
        <end position="183"/>
    </location>
</feature>
<keyword evidence="4" id="KW-1185">Reference proteome</keyword>